<reference evidence="2" key="1">
    <citation type="journal article" date="2019" name="Int. J. Syst. Evol. Microbiol.">
        <title>The Global Catalogue of Microorganisms (GCM) 10K type strain sequencing project: providing services to taxonomists for standard genome sequencing and annotation.</title>
        <authorList>
            <consortium name="The Broad Institute Genomics Platform"/>
            <consortium name="The Broad Institute Genome Sequencing Center for Infectious Disease"/>
            <person name="Wu L."/>
            <person name="Ma J."/>
        </authorList>
    </citation>
    <scope>NUCLEOTIDE SEQUENCE [LARGE SCALE GENOMIC DNA]</scope>
    <source>
        <strain evidence="2">JCM 16014</strain>
    </source>
</reference>
<name>A0ABP5FUK1_9ACTN</name>
<protein>
    <submittedName>
        <fullName evidence="1">Uncharacterized protein</fullName>
    </submittedName>
</protein>
<dbReference type="EMBL" id="BAAAQN010000018">
    <property type="protein sequence ID" value="GAA2031838.1"/>
    <property type="molecule type" value="Genomic_DNA"/>
</dbReference>
<organism evidence="1 2">
    <name type="scientific">Catenulispora yoronensis</name>
    <dbReference type="NCBI Taxonomy" id="450799"/>
    <lineage>
        <taxon>Bacteria</taxon>
        <taxon>Bacillati</taxon>
        <taxon>Actinomycetota</taxon>
        <taxon>Actinomycetes</taxon>
        <taxon>Catenulisporales</taxon>
        <taxon>Catenulisporaceae</taxon>
        <taxon>Catenulispora</taxon>
    </lineage>
</organism>
<sequence length="107" mass="11707">MSRHRHILGRHIGANRPLLRKRECHTRSRCALGIAAERLKGVDNSFDFVDAAVDEAVDKRSSVPLTTDAYVKLHAAGIADPTVRQIAVRAAQRPTNPTAKSDMPAIT</sequence>
<gene>
    <name evidence="1" type="ORF">GCM10009839_34810</name>
</gene>
<proteinExistence type="predicted"/>
<evidence type="ECO:0000313" key="2">
    <source>
        <dbReference type="Proteomes" id="UP001500751"/>
    </source>
</evidence>
<keyword evidence="2" id="KW-1185">Reference proteome</keyword>
<comment type="caution">
    <text evidence="1">The sequence shown here is derived from an EMBL/GenBank/DDBJ whole genome shotgun (WGS) entry which is preliminary data.</text>
</comment>
<accession>A0ABP5FUK1</accession>
<dbReference type="Proteomes" id="UP001500751">
    <property type="component" value="Unassembled WGS sequence"/>
</dbReference>
<evidence type="ECO:0000313" key="1">
    <source>
        <dbReference type="EMBL" id="GAA2031838.1"/>
    </source>
</evidence>